<proteinExistence type="predicted"/>
<dbReference type="EMBL" id="JH600068">
    <property type="protein sequence ID" value="EIG53595.1"/>
    <property type="molecule type" value="Genomic_DNA"/>
</dbReference>
<dbReference type="OrthoDB" id="9839533at2"/>
<accession>I2Q1D9</accession>
<sequence length="284" mass="30220">MLLPDLRDAARVVLRDPDVTDPELARYANEALLAAAGRIYLPDLEAAASVVVPAGADAVALPGDFQRELFSARTGEGGHVAVVASRFDQERLGHAFPTPGQIQAVAATGTRLRVWPAPEADTTLLLGYYRRPHRLEQGAGAVAFDAASKTLTAVSESLFGRFRFGDVLVIEGSVHNDNEYTVVSATAKTCVVAEAVADEAGVSVNVLALEIEGIPEELHRDVLVTGILARAFDTKEDALEGKRNTDRYQALAEKALKNLKASINATGYRARTAASGEIRGVTLC</sequence>
<dbReference type="STRING" id="596152.DesU5LDRAFT_1921"/>
<name>I2Q1D9_9BACT</name>
<organism evidence="1">
    <name type="scientific">Desulfovibrio sp. U5L</name>
    <dbReference type="NCBI Taxonomy" id="596152"/>
    <lineage>
        <taxon>Bacteria</taxon>
        <taxon>Pseudomonadati</taxon>
        <taxon>Thermodesulfobacteriota</taxon>
        <taxon>Desulfovibrionia</taxon>
        <taxon>Desulfovibrionales</taxon>
        <taxon>Desulfovibrionaceae</taxon>
        <taxon>Desulfovibrio</taxon>
    </lineage>
</organism>
<dbReference type="Pfam" id="PF24175">
    <property type="entry name" value="SU10_adaptor"/>
    <property type="match status" value="1"/>
</dbReference>
<gene>
    <name evidence="1" type="ORF">DesU5LDRAFT_1921</name>
</gene>
<dbReference type="InterPro" id="IPR056209">
    <property type="entry name" value="SU10_adaptor"/>
</dbReference>
<dbReference type="HOGENOM" id="CLU_979094_0_0_7"/>
<reference evidence="1" key="1">
    <citation type="submission" date="2011-11" db="EMBL/GenBank/DDBJ databases">
        <title>Improved High-Quality Draft sequence of Desulfovibrio sp. U5L.</title>
        <authorList>
            <consortium name="US DOE Joint Genome Institute"/>
            <person name="Lucas S."/>
            <person name="Han J."/>
            <person name="Lapidus A."/>
            <person name="Cheng J.-F."/>
            <person name="Goodwin L."/>
            <person name="Pitluck S."/>
            <person name="Peters L."/>
            <person name="Ovchinnikova G."/>
            <person name="Held B."/>
            <person name="Detter J.C."/>
            <person name="Han C."/>
            <person name="Tapia R."/>
            <person name="Land M."/>
            <person name="Hauser L."/>
            <person name="Kyrpides N."/>
            <person name="Ivanova N."/>
            <person name="Pagani I."/>
            <person name="Gabster J."/>
            <person name="Walker C."/>
            <person name="Stolyar S."/>
            <person name="Stahl D."/>
            <person name="Arkin A."/>
            <person name="Dehal P."/>
            <person name="Hazen T."/>
            <person name="Woyke T."/>
        </authorList>
    </citation>
    <scope>NUCLEOTIDE SEQUENCE [LARGE SCALE GENOMIC DNA]</scope>
    <source>
        <strain evidence="1">U5L</strain>
    </source>
</reference>
<dbReference type="AlphaFoldDB" id="I2Q1D9"/>
<dbReference type="eggNOG" id="ENOG5031VBB">
    <property type="taxonomic scope" value="Bacteria"/>
</dbReference>
<protein>
    <submittedName>
        <fullName evidence="1">Uncharacterized protein</fullName>
    </submittedName>
</protein>
<evidence type="ECO:0000313" key="1">
    <source>
        <dbReference type="EMBL" id="EIG53595.1"/>
    </source>
</evidence>